<dbReference type="EMBL" id="JBFNXX010000017">
    <property type="protein sequence ID" value="MEW9921575.1"/>
    <property type="molecule type" value="Genomic_DNA"/>
</dbReference>
<organism evidence="1 2">
    <name type="scientific">Sulfitobacter sediminis</name>
    <dbReference type="NCBI Taxonomy" id="3234186"/>
    <lineage>
        <taxon>Bacteria</taxon>
        <taxon>Pseudomonadati</taxon>
        <taxon>Pseudomonadota</taxon>
        <taxon>Alphaproteobacteria</taxon>
        <taxon>Rhodobacterales</taxon>
        <taxon>Roseobacteraceae</taxon>
        <taxon>Sulfitobacter</taxon>
    </lineage>
</organism>
<dbReference type="RefSeq" id="WP_367879274.1">
    <property type="nucleotide sequence ID" value="NZ_JBFNXX010000017.1"/>
</dbReference>
<protein>
    <recommendedName>
        <fullName evidence="3">Type II toxin-antitoxin system RelE/ParE family toxin</fullName>
    </recommendedName>
</protein>
<name>A0ABV3RRE3_9RHOB</name>
<proteinExistence type="predicted"/>
<dbReference type="Proteomes" id="UP001556098">
    <property type="component" value="Unassembled WGS sequence"/>
</dbReference>
<dbReference type="InterPro" id="IPR035093">
    <property type="entry name" value="RelE/ParE_toxin_dom_sf"/>
</dbReference>
<gene>
    <name evidence="1" type="ORF">AB2B41_18350</name>
</gene>
<keyword evidence="2" id="KW-1185">Reference proteome</keyword>
<accession>A0ABV3RRE3</accession>
<dbReference type="Gene3D" id="3.30.2310.20">
    <property type="entry name" value="RelE-like"/>
    <property type="match status" value="1"/>
</dbReference>
<sequence>MAWKAILTASAEHDIEAINEFLFQTQHHEFGHDIASADQLARIRVRRIIDNIHRITNTPHVGAPIKTRTRLFRRVTFDRTTYWYSTDDALETVQFYAIFTEGQDHFSRFMNRLTENGEAG</sequence>
<evidence type="ECO:0000313" key="2">
    <source>
        <dbReference type="Proteomes" id="UP001556098"/>
    </source>
</evidence>
<evidence type="ECO:0008006" key="3">
    <source>
        <dbReference type="Google" id="ProtNLM"/>
    </source>
</evidence>
<evidence type="ECO:0000313" key="1">
    <source>
        <dbReference type="EMBL" id="MEW9921575.1"/>
    </source>
</evidence>
<comment type="caution">
    <text evidence="1">The sequence shown here is derived from an EMBL/GenBank/DDBJ whole genome shotgun (WGS) entry which is preliminary data.</text>
</comment>
<reference evidence="1 2" key="1">
    <citation type="submission" date="2024-07" db="EMBL/GenBank/DDBJ databases">
        <title>Marimonas sp.nov., isolated from tidal-flat sediment.</title>
        <authorList>
            <person name="Jayan J.N."/>
            <person name="Lee S.S."/>
        </authorList>
    </citation>
    <scope>NUCLEOTIDE SEQUENCE [LARGE SCALE GENOMIC DNA]</scope>
    <source>
        <strain evidence="1 2">MJW-29</strain>
    </source>
</reference>